<dbReference type="PROSITE" id="PS00061">
    <property type="entry name" value="ADH_SHORT"/>
    <property type="match status" value="1"/>
</dbReference>
<dbReference type="FunFam" id="3.40.50.720:FF:000084">
    <property type="entry name" value="Short-chain dehydrogenase reductase"/>
    <property type="match status" value="1"/>
</dbReference>
<reference evidence="3" key="2">
    <citation type="submission" date="2023-01" db="EMBL/GenBank/DDBJ databases">
        <authorList>
            <person name="Sun Q."/>
            <person name="Evtushenko L."/>
        </authorList>
    </citation>
    <scope>NUCLEOTIDE SEQUENCE</scope>
    <source>
        <strain evidence="3">VKM Ac-1069</strain>
    </source>
</reference>
<dbReference type="Gene3D" id="3.40.50.720">
    <property type="entry name" value="NAD(P)-binding Rossmann-like Domain"/>
    <property type="match status" value="1"/>
</dbReference>
<dbReference type="SUPFAM" id="SSF51735">
    <property type="entry name" value="NAD(P)-binding Rossmann-fold domains"/>
    <property type="match status" value="1"/>
</dbReference>
<dbReference type="AlphaFoldDB" id="A0A9W6L4H9"/>
<dbReference type="EMBL" id="BSFQ01000016">
    <property type="protein sequence ID" value="GLL12750.1"/>
    <property type="molecule type" value="Genomic_DNA"/>
</dbReference>
<protein>
    <submittedName>
        <fullName evidence="3">2-deoxy-D-gluconate 3-dehydrogenase</fullName>
    </submittedName>
</protein>
<dbReference type="RefSeq" id="WP_037047289.1">
    <property type="nucleotide sequence ID" value="NZ_BAAAUZ010000049.1"/>
</dbReference>
<evidence type="ECO:0000256" key="2">
    <source>
        <dbReference type="ARBA" id="ARBA00023002"/>
    </source>
</evidence>
<organism evidence="3 4">
    <name type="scientific">Pseudonocardia halophobica</name>
    <dbReference type="NCBI Taxonomy" id="29401"/>
    <lineage>
        <taxon>Bacteria</taxon>
        <taxon>Bacillati</taxon>
        <taxon>Actinomycetota</taxon>
        <taxon>Actinomycetes</taxon>
        <taxon>Pseudonocardiales</taxon>
        <taxon>Pseudonocardiaceae</taxon>
        <taxon>Pseudonocardia</taxon>
    </lineage>
</organism>
<accession>A0A9W6L4H9</accession>
<evidence type="ECO:0000313" key="4">
    <source>
        <dbReference type="Proteomes" id="UP001143463"/>
    </source>
</evidence>
<dbReference type="InterPro" id="IPR036291">
    <property type="entry name" value="NAD(P)-bd_dom_sf"/>
</dbReference>
<dbReference type="Pfam" id="PF13561">
    <property type="entry name" value="adh_short_C2"/>
    <property type="match status" value="1"/>
</dbReference>
<dbReference type="PANTHER" id="PTHR42760:SF133">
    <property type="entry name" value="3-OXOACYL-[ACYL-CARRIER-PROTEIN] REDUCTASE"/>
    <property type="match status" value="1"/>
</dbReference>
<comment type="similarity">
    <text evidence="1">Belongs to the short-chain dehydrogenases/reductases (SDR) family.</text>
</comment>
<dbReference type="InterPro" id="IPR020904">
    <property type="entry name" value="Sc_DH/Rdtase_CS"/>
</dbReference>
<dbReference type="InterPro" id="IPR002347">
    <property type="entry name" value="SDR_fam"/>
</dbReference>
<keyword evidence="4" id="KW-1185">Reference proteome</keyword>
<dbReference type="PRINTS" id="PR00080">
    <property type="entry name" value="SDRFAMILY"/>
</dbReference>
<keyword evidence="2" id="KW-0560">Oxidoreductase</keyword>
<evidence type="ECO:0000256" key="1">
    <source>
        <dbReference type="ARBA" id="ARBA00006484"/>
    </source>
</evidence>
<dbReference type="GO" id="GO:0016616">
    <property type="term" value="F:oxidoreductase activity, acting on the CH-OH group of donors, NAD or NADP as acceptor"/>
    <property type="evidence" value="ECO:0007669"/>
    <property type="project" value="TreeGrafter"/>
</dbReference>
<sequence>MRLDGRVAVVTGASSGLGLRFARVLAEAGADVAVGARRAEGLARAREAVEGAGRRCAAVPTDVSDDAHCAALVAAAVEELGRVDVLVNNAGIGYAARSEKDDPARAAELFAVNLLGAYQMAVHMGRALIAQGEGGSIVNIGSALGSTTGPLPEAAYSASKAGVAGMTRDLAAQWARHGIRVNTLAPGWFASEMTGPLLEREHRAAQLAESAALGRIGRPEELDGPLLLLASDAGSYITGSTLTVDGGWSMK</sequence>
<name>A0A9W6L4H9_9PSEU</name>
<comment type="caution">
    <text evidence="3">The sequence shown here is derived from an EMBL/GenBank/DDBJ whole genome shotgun (WGS) entry which is preliminary data.</text>
</comment>
<dbReference type="PANTHER" id="PTHR42760">
    <property type="entry name" value="SHORT-CHAIN DEHYDROGENASES/REDUCTASES FAMILY MEMBER"/>
    <property type="match status" value="1"/>
</dbReference>
<evidence type="ECO:0000313" key="3">
    <source>
        <dbReference type="EMBL" id="GLL12750.1"/>
    </source>
</evidence>
<proteinExistence type="inferred from homology"/>
<dbReference type="Proteomes" id="UP001143463">
    <property type="component" value="Unassembled WGS sequence"/>
</dbReference>
<gene>
    <name evidence="3" type="ORF">GCM10017577_38910</name>
</gene>
<dbReference type="PRINTS" id="PR00081">
    <property type="entry name" value="GDHRDH"/>
</dbReference>
<reference evidence="3" key="1">
    <citation type="journal article" date="2014" name="Int. J. Syst. Evol. Microbiol.">
        <title>Complete genome sequence of Corynebacterium casei LMG S-19264T (=DSM 44701T), isolated from a smear-ripened cheese.</title>
        <authorList>
            <consortium name="US DOE Joint Genome Institute (JGI-PGF)"/>
            <person name="Walter F."/>
            <person name="Albersmeier A."/>
            <person name="Kalinowski J."/>
            <person name="Ruckert C."/>
        </authorList>
    </citation>
    <scope>NUCLEOTIDE SEQUENCE</scope>
    <source>
        <strain evidence="3">VKM Ac-1069</strain>
    </source>
</reference>